<dbReference type="SMART" id="SM00614">
    <property type="entry name" value="ZnF_BED"/>
    <property type="match status" value="1"/>
</dbReference>
<evidence type="ECO:0000256" key="7">
    <source>
        <dbReference type="ARBA" id="ARBA00023125"/>
    </source>
</evidence>
<dbReference type="InterPro" id="IPR025525">
    <property type="entry name" value="hAT-like_transposase_RNase-H"/>
</dbReference>
<evidence type="ECO:0000256" key="6">
    <source>
        <dbReference type="ARBA" id="ARBA00023015"/>
    </source>
</evidence>
<evidence type="ECO:0000256" key="4">
    <source>
        <dbReference type="ARBA" id="ARBA00022771"/>
    </source>
</evidence>
<evidence type="ECO:0000259" key="11">
    <source>
        <dbReference type="PROSITE" id="PS50808"/>
    </source>
</evidence>
<keyword evidence="4 10" id="KW-0863">Zinc-finger</keyword>
<evidence type="ECO:0000256" key="5">
    <source>
        <dbReference type="ARBA" id="ARBA00022833"/>
    </source>
</evidence>
<name>A0AB40BDR9_DIOCR</name>
<dbReference type="PANTHER" id="PTHR46481">
    <property type="entry name" value="ZINC FINGER BED DOMAIN-CONTAINING PROTEIN 4"/>
    <property type="match status" value="1"/>
</dbReference>
<dbReference type="GO" id="GO:0003677">
    <property type="term" value="F:DNA binding"/>
    <property type="evidence" value="ECO:0007669"/>
    <property type="project" value="UniProtKB-KW"/>
</dbReference>
<keyword evidence="8" id="KW-0804">Transcription</keyword>
<keyword evidence="12" id="KW-1185">Reference proteome</keyword>
<dbReference type="GO" id="GO:0008270">
    <property type="term" value="F:zinc ion binding"/>
    <property type="evidence" value="ECO:0007669"/>
    <property type="project" value="UniProtKB-KW"/>
</dbReference>
<evidence type="ECO:0000256" key="10">
    <source>
        <dbReference type="PROSITE-ProRule" id="PRU00027"/>
    </source>
</evidence>
<dbReference type="InterPro" id="IPR052035">
    <property type="entry name" value="ZnF_BED_domain_contain"/>
</dbReference>
<dbReference type="PROSITE" id="PS50808">
    <property type="entry name" value="ZF_BED"/>
    <property type="match status" value="1"/>
</dbReference>
<keyword evidence="7" id="KW-0238">DNA-binding</keyword>
<dbReference type="InterPro" id="IPR008906">
    <property type="entry name" value="HATC_C_dom"/>
</dbReference>
<dbReference type="InterPro" id="IPR036236">
    <property type="entry name" value="Znf_C2H2_sf"/>
</dbReference>
<evidence type="ECO:0000313" key="12">
    <source>
        <dbReference type="Proteomes" id="UP001515500"/>
    </source>
</evidence>
<proteinExistence type="predicted"/>
<dbReference type="SUPFAM" id="SSF53098">
    <property type="entry name" value="Ribonuclease H-like"/>
    <property type="match status" value="1"/>
</dbReference>
<dbReference type="InterPro" id="IPR012337">
    <property type="entry name" value="RNaseH-like_sf"/>
</dbReference>
<feature type="domain" description="BED-type" evidence="11">
    <location>
        <begin position="73"/>
        <end position="123"/>
    </location>
</feature>
<dbReference type="RefSeq" id="XP_039125490.1">
    <property type="nucleotide sequence ID" value="XM_039269556.1"/>
</dbReference>
<evidence type="ECO:0000256" key="8">
    <source>
        <dbReference type="ARBA" id="ARBA00023163"/>
    </source>
</evidence>
<dbReference type="GeneID" id="120261608"/>
<accession>A0AB40BDR9</accession>
<dbReference type="Pfam" id="PF05699">
    <property type="entry name" value="Dimer_Tnp_hAT"/>
    <property type="match status" value="1"/>
</dbReference>
<gene>
    <name evidence="13" type="primary">LOC120261608</name>
</gene>
<dbReference type="Pfam" id="PF14372">
    <property type="entry name" value="hAT-like_RNase-H"/>
    <property type="match status" value="1"/>
</dbReference>
<organism evidence="12 13">
    <name type="scientific">Dioscorea cayennensis subsp. rotundata</name>
    <name type="common">White Guinea yam</name>
    <name type="synonym">Dioscorea rotundata</name>
    <dbReference type="NCBI Taxonomy" id="55577"/>
    <lineage>
        <taxon>Eukaryota</taxon>
        <taxon>Viridiplantae</taxon>
        <taxon>Streptophyta</taxon>
        <taxon>Embryophyta</taxon>
        <taxon>Tracheophyta</taxon>
        <taxon>Spermatophyta</taxon>
        <taxon>Magnoliopsida</taxon>
        <taxon>Liliopsida</taxon>
        <taxon>Dioscoreales</taxon>
        <taxon>Dioscoreaceae</taxon>
        <taxon>Dioscorea</taxon>
    </lineage>
</organism>
<evidence type="ECO:0000256" key="1">
    <source>
        <dbReference type="ARBA" id="ARBA00004123"/>
    </source>
</evidence>
<dbReference type="GO" id="GO:0046983">
    <property type="term" value="F:protein dimerization activity"/>
    <property type="evidence" value="ECO:0007669"/>
    <property type="project" value="InterPro"/>
</dbReference>
<evidence type="ECO:0000256" key="2">
    <source>
        <dbReference type="ARBA" id="ARBA00011738"/>
    </source>
</evidence>
<keyword evidence="5" id="KW-0862">Zinc</keyword>
<evidence type="ECO:0000313" key="13">
    <source>
        <dbReference type="RefSeq" id="XP_039125490.1"/>
    </source>
</evidence>
<comment type="subcellular location">
    <subcellularLocation>
        <location evidence="1">Nucleus</location>
    </subcellularLocation>
</comment>
<dbReference type="Proteomes" id="UP001515500">
    <property type="component" value="Chromosome 5"/>
</dbReference>
<keyword evidence="6" id="KW-0805">Transcription regulation</keyword>
<evidence type="ECO:0000256" key="9">
    <source>
        <dbReference type="ARBA" id="ARBA00023242"/>
    </source>
</evidence>
<dbReference type="InterPro" id="IPR003656">
    <property type="entry name" value="Znf_BED"/>
</dbReference>
<dbReference type="AlphaFoldDB" id="A0AB40BDR9"/>
<dbReference type="GO" id="GO:0009791">
    <property type="term" value="P:post-embryonic development"/>
    <property type="evidence" value="ECO:0007669"/>
    <property type="project" value="UniProtKB-ARBA"/>
</dbReference>
<dbReference type="PANTHER" id="PTHR46481:SF10">
    <property type="entry name" value="ZINC FINGER BED DOMAIN-CONTAINING PROTEIN 39"/>
    <property type="match status" value="1"/>
</dbReference>
<evidence type="ECO:0000256" key="3">
    <source>
        <dbReference type="ARBA" id="ARBA00022723"/>
    </source>
</evidence>
<dbReference type="SUPFAM" id="SSF57667">
    <property type="entry name" value="beta-beta-alpha zinc fingers"/>
    <property type="match status" value="1"/>
</dbReference>
<keyword evidence="9" id="KW-0539">Nucleus</keyword>
<sequence>MVWAASCDSVTYRLVSGDWPPVHRWSGHRLAGLRVGNFDNAVNEANNVEVNESPIDVEDDEVEENPFAAKKRKKTSKVWDEFKEVTLSDGTKKAECIYCRHQLGLLKSGATTQFIRHLKVCVRRQLALKGQRQLTFSTNLAKSESVNAIQTWKYDQAKVRQVYAHMVLVHDLTFSFVENEVFNHFMRTVSPNWERISRGLSKKDCISAYDIEKKRVTSLLKEVDRVSITTDLWTSTVQDVEYMVVTCHFVDYDWKLQKRLLCFRSIVPPHTGVAVCDELARCIADWGLEKKLMSVSVDNASYNDVAVNLLKANLNLNNQNALVLDGKLFHVRCCAHILNILVQYGLGEIGDIVCNVRASVKHISKSCEYPTSNLFLLELTTVKKALSKHVEGDNDFMRQMAARMIRKFDKYWGDNNLLISIAAILDPRNKMTLVEWAFPFFYSVDDVPNKMSFVRSSLYKLYNEYVAAFKAKSDMDTQSQLSAPTTSSSSSASVGRSRGRAEFDNFIRNVGSFQLIKSELDVYLEEGVHIHNESIDPPFDVLEWWKANYLKFRVLSKMACDVLSIPITTVPSESAFSTAKRVIESHHASLAPATVEALMCSGDWLRAYYGIQRKEKATQVSQSTIPKVAYTPPISVTNRLPLRREYLIAVGIVFPSHTWESPFLVDDPEVYWMSVFKLPAWVIHEIDKIRRDFLWKGPDLGSCKGYLEDQALLKLPELQIHRLHRRFGVKLDSGVIRFSPA</sequence>
<comment type="subunit">
    <text evidence="2">Homodimer.</text>
</comment>
<keyword evidence="3" id="KW-0479">Metal-binding</keyword>
<dbReference type="GO" id="GO:0005634">
    <property type="term" value="C:nucleus"/>
    <property type="evidence" value="ECO:0007669"/>
    <property type="project" value="UniProtKB-SubCell"/>
</dbReference>
<protein>
    <submittedName>
        <fullName evidence="13">Zinc finger BED domain-containing protein RICESLEEPER 3-like</fullName>
    </submittedName>
</protein>
<reference evidence="13" key="1">
    <citation type="submission" date="2025-08" db="UniProtKB">
        <authorList>
            <consortium name="RefSeq"/>
        </authorList>
    </citation>
    <scope>IDENTIFICATION</scope>
</reference>